<dbReference type="InterPro" id="IPR021737">
    <property type="entry name" value="Phage_phiKZ_Orf197"/>
</dbReference>
<gene>
    <name evidence="2" type="ORF">ACFSQ3_07895</name>
</gene>
<evidence type="ECO:0000313" key="3">
    <source>
        <dbReference type="Proteomes" id="UP001597393"/>
    </source>
</evidence>
<reference evidence="3" key="1">
    <citation type="journal article" date="2019" name="Int. J. Syst. Evol. Microbiol.">
        <title>The Global Catalogue of Microorganisms (GCM) 10K type strain sequencing project: providing services to taxonomists for standard genome sequencing and annotation.</title>
        <authorList>
            <consortium name="The Broad Institute Genomics Platform"/>
            <consortium name="The Broad Institute Genome Sequencing Center for Infectious Disease"/>
            <person name="Wu L."/>
            <person name="Ma J."/>
        </authorList>
    </citation>
    <scope>NUCLEOTIDE SEQUENCE [LARGE SCALE GENOMIC DNA]</scope>
    <source>
        <strain evidence="3">KCTC 42248</strain>
    </source>
</reference>
<accession>A0ABW5NJR8</accession>
<comment type="caution">
    <text evidence="2">The sequence shown here is derived from an EMBL/GenBank/DDBJ whole genome shotgun (WGS) entry which is preliminary data.</text>
</comment>
<sequence>MLIIFLQFLVAHVLGDFVFQTKTLVAKRKQNILYLLLHVGIHGLALSLVFCQSLTTWWPGIVFVLATHLAIDSFKILYERKWKSRPFQTFIIDQALHLAMIFLVMFYYFPNYFQHISLWTPVNLLYLLTLLVLLFVTPIMMRTFFAKWDTEHAFTGKKEETLLDAGLVIGILERIMVVVFIQMDFLSGIGFLIGAKSIFRFGDLTNAKNTKFTEYILVGTFLSYALALGIGVMLKLALTWVS</sequence>
<feature type="transmembrane region" description="Helical" evidence="1">
    <location>
        <begin position="32"/>
        <end position="50"/>
    </location>
</feature>
<proteinExistence type="predicted"/>
<keyword evidence="3" id="KW-1185">Reference proteome</keyword>
<feature type="transmembrane region" description="Helical" evidence="1">
    <location>
        <begin position="56"/>
        <end position="78"/>
    </location>
</feature>
<feature type="transmembrane region" description="Helical" evidence="1">
    <location>
        <begin position="166"/>
        <end position="195"/>
    </location>
</feature>
<feature type="transmembrane region" description="Helical" evidence="1">
    <location>
        <begin position="90"/>
        <end position="109"/>
    </location>
</feature>
<organism evidence="2 3">
    <name type="scientific">Sphingobacterium corticis</name>
    <dbReference type="NCBI Taxonomy" id="1812823"/>
    <lineage>
        <taxon>Bacteria</taxon>
        <taxon>Pseudomonadati</taxon>
        <taxon>Bacteroidota</taxon>
        <taxon>Sphingobacteriia</taxon>
        <taxon>Sphingobacteriales</taxon>
        <taxon>Sphingobacteriaceae</taxon>
        <taxon>Sphingobacterium</taxon>
    </lineage>
</organism>
<keyword evidence="1" id="KW-1133">Transmembrane helix</keyword>
<evidence type="ECO:0000313" key="2">
    <source>
        <dbReference type="EMBL" id="MFD2598873.1"/>
    </source>
</evidence>
<feature type="transmembrane region" description="Helical" evidence="1">
    <location>
        <begin position="215"/>
        <end position="238"/>
    </location>
</feature>
<dbReference type="EMBL" id="JBHUMA010000006">
    <property type="protein sequence ID" value="MFD2598873.1"/>
    <property type="molecule type" value="Genomic_DNA"/>
</dbReference>
<keyword evidence="1" id="KW-0472">Membrane</keyword>
<protein>
    <submittedName>
        <fullName evidence="2">DUF3307 domain-containing protein</fullName>
    </submittedName>
</protein>
<dbReference type="Pfam" id="PF11750">
    <property type="entry name" value="DUF3307"/>
    <property type="match status" value="1"/>
</dbReference>
<dbReference type="RefSeq" id="WP_380869004.1">
    <property type="nucleotide sequence ID" value="NZ_JBHUMA010000006.1"/>
</dbReference>
<name>A0ABW5NJR8_9SPHI</name>
<dbReference type="Proteomes" id="UP001597393">
    <property type="component" value="Unassembled WGS sequence"/>
</dbReference>
<keyword evidence="1" id="KW-0812">Transmembrane</keyword>
<evidence type="ECO:0000256" key="1">
    <source>
        <dbReference type="SAM" id="Phobius"/>
    </source>
</evidence>
<feature type="transmembrane region" description="Helical" evidence="1">
    <location>
        <begin position="124"/>
        <end position="145"/>
    </location>
</feature>